<dbReference type="HOGENOM" id="CLU_070268_0_0_6"/>
<dbReference type="PATRIC" id="fig|1341683.3.peg.2806"/>
<feature type="transmembrane region" description="Helical" evidence="1">
    <location>
        <begin position="20"/>
        <end position="41"/>
    </location>
</feature>
<feature type="transmembrane region" description="Helical" evidence="1">
    <location>
        <begin position="80"/>
        <end position="97"/>
    </location>
</feature>
<feature type="transmembrane region" description="Helical" evidence="1">
    <location>
        <begin position="202"/>
        <end position="223"/>
    </location>
</feature>
<evidence type="ECO:0000313" key="2">
    <source>
        <dbReference type="EMBL" id="ESK48192.1"/>
    </source>
</evidence>
<gene>
    <name evidence="2" type="ORF">P255_02835</name>
</gene>
<feature type="transmembrane region" description="Helical" evidence="1">
    <location>
        <begin position="148"/>
        <end position="168"/>
    </location>
</feature>
<name>V2UCD9_9GAMM</name>
<comment type="caution">
    <text evidence="2">The sequence shown here is derived from an EMBL/GenBank/DDBJ whole genome shotgun (WGS) entry which is preliminary data.</text>
</comment>
<dbReference type="STRING" id="396323.VH98_03245"/>
<keyword evidence="1" id="KW-1133">Transmembrane helix</keyword>
<dbReference type="EMBL" id="AYEU01000012">
    <property type="protein sequence ID" value="ESK48192.1"/>
    <property type="molecule type" value="Genomic_DNA"/>
</dbReference>
<keyword evidence="3" id="KW-1185">Reference proteome</keyword>
<organism evidence="2 3">
    <name type="scientific">Acinetobacter brisouii CIP 110357</name>
    <dbReference type="NCBI Taxonomy" id="1341683"/>
    <lineage>
        <taxon>Bacteria</taxon>
        <taxon>Pseudomonadati</taxon>
        <taxon>Pseudomonadota</taxon>
        <taxon>Gammaproteobacteria</taxon>
        <taxon>Moraxellales</taxon>
        <taxon>Moraxellaceae</taxon>
        <taxon>Acinetobacter</taxon>
    </lineage>
</organism>
<keyword evidence="1" id="KW-0472">Membrane</keyword>
<feature type="transmembrane region" description="Helical" evidence="1">
    <location>
        <begin position="174"/>
        <end position="193"/>
    </location>
</feature>
<reference evidence="2 3" key="1">
    <citation type="submission" date="2013-10" db="EMBL/GenBank/DDBJ databases">
        <title>The Genome Sequence of Acinetobacter brisouii CIP 110357.</title>
        <authorList>
            <consortium name="The Broad Institute Genomics Platform"/>
            <consortium name="The Broad Institute Genome Sequencing Center for Infectious Disease"/>
            <person name="Cerqueira G."/>
            <person name="Feldgarden M."/>
            <person name="Courvalin P."/>
            <person name="Grillot-Courvalin C."/>
            <person name="Clermont D."/>
            <person name="Rocha E."/>
            <person name="Yoon E.-J."/>
            <person name="Nemec A."/>
            <person name="Young S.K."/>
            <person name="Zeng Q."/>
            <person name="Gargeya S."/>
            <person name="Fitzgerald M."/>
            <person name="Abouelleil A."/>
            <person name="Alvarado L."/>
            <person name="Berlin A.M."/>
            <person name="Chapman S.B."/>
            <person name="Gainer-Dewar J."/>
            <person name="Goldberg J."/>
            <person name="Gnerre S."/>
            <person name="Griggs A."/>
            <person name="Gujja S."/>
            <person name="Hansen M."/>
            <person name="Howarth C."/>
            <person name="Imamovic A."/>
            <person name="Ireland A."/>
            <person name="Larimer J."/>
            <person name="McCowan C."/>
            <person name="Murphy C."/>
            <person name="Pearson M."/>
            <person name="Poon T.W."/>
            <person name="Priest M."/>
            <person name="Roberts A."/>
            <person name="Saif S."/>
            <person name="Shea T."/>
            <person name="Sykes S."/>
            <person name="Wortman J."/>
            <person name="Nusbaum C."/>
            <person name="Birren B."/>
        </authorList>
    </citation>
    <scope>NUCLEOTIDE SEQUENCE [LARGE SCALE GENOMIC DNA]</scope>
    <source>
        <strain evidence="2 3">CIP 110357</strain>
    </source>
</reference>
<dbReference type="Proteomes" id="UP000018418">
    <property type="component" value="Unassembled WGS sequence"/>
</dbReference>
<feature type="transmembrane region" description="Helical" evidence="1">
    <location>
        <begin position="109"/>
        <end position="128"/>
    </location>
</feature>
<feature type="transmembrane region" description="Helical" evidence="1">
    <location>
        <begin position="53"/>
        <end position="73"/>
    </location>
</feature>
<dbReference type="InterPro" id="IPR007136">
    <property type="entry name" value="DUF347"/>
</dbReference>
<dbReference type="RefSeq" id="WP_004898377.1">
    <property type="nucleotide sequence ID" value="NZ_BBTI01000023.1"/>
</dbReference>
<sequence>MRTINHKMNSDLNRSDIPLINKVAEVTFLFWLLKIVATTLGETLGDFIAQTLNLGYLTGIAITGVGFLIVLAVQLRLKKFIPVVFWLVIIGTTTLGTEISDAIDRTFHLGYTGGSLLLFSGLVAALSFWYKKYRNLSVYPIYELPKELYYWIAILFSNSLGTAFGDFLGDALGLSYLQGSMVTGGIIALVILLHKFSKVNHIILFWIAFVFTRPFGATFGDFLTKPMAKGGLDLGTLNASLVAIAIMAILIVLSHIQHSRNLAQNADFQILKD</sequence>
<evidence type="ECO:0000256" key="1">
    <source>
        <dbReference type="SAM" id="Phobius"/>
    </source>
</evidence>
<evidence type="ECO:0000313" key="3">
    <source>
        <dbReference type="Proteomes" id="UP000018418"/>
    </source>
</evidence>
<keyword evidence="1" id="KW-0812">Transmembrane</keyword>
<evidence type="ECO:0008006" key="4">
    <source>
        <dbReference type="Google" id="ProtNLM"/>
    </source>
</evidence>
<proteinExistence type="predicted"/>
<protein>
    <recommendedName>
        <fullName evidence="4">Membrane-anchored protein</fullName>
    </recommendedName>
</protein>
<dbReference type="AlphaFoldDB" id="V2UCD9"/>
<accession>V2UCD9</accession>
<feature type="transmembrane region" description="Helical" evidence="1">
    <location>
        <begin position="235"/>
        <end position="253"/>
    </location>
</feature>
<dbReference type="Pfam" id="PF03988">
    <property type="entry name" value="DUF347"/>
    <property type="match status" value="4"/>
</dbReference>